<dbReference type="Gene3D" id="1.10.600.10">
    <property type="entry name" value="Farnesyl Diphosphate Synthase"/>
    <property type="match status" value="1"/>
</dbReference>
<keyword evidence="3" id="KW-1185">Reference proteome</keyword>
<comment type="similarity">
    <text evidence="1">Belongs to the terpene synthase family.</text>
</comment>
<evidence type="ECO:0000313" key="2">
    <source>
        <dbReference type="EMBL" id="MCY1074931.1"/>
    </source>
</evidence>
<dbReference type="InterPro" id="IPR008949">
    <property type="entry name" value="Isoprenoid_synthase_dom_sf"/>
</dbReference>
<keyword evidence="1" id="KW-0460">Magnesium</keyword>
<dbReference type="InterPro" id="IPR034686">
    <property type="entry name" value="Terpene_cyclase-like_2"/>
</dbReference>
<protein>
    <recommendedName>
        <fullName evidence="1">Terpene synthase</fullName>
        <ecNumber evidence="1">4.2.3.-</ecNumber>
    </recommendedName>
</protein>
<keyword evidence="1" id="KW-0456">Lyase</keyword>
<dbReference type="SUPFAM" id="SSF48576">
    <property type="entry name" value="Terpenoid synthases"/>
    <property type="match status" value="1"/>
</dbReference>
<dbReference type="EC" id="4.2.3.-" evidence="1"/>
<dbReference type="Pfam" id="PF19086">
    <property type="entry name" value="Terpene_syn_C_2"/>
    <property type="match status" value="1"/>
</dbReference>
<dbReference type="PANTHER" id="PTHR35201">
    <property type="entry name" value="TERPENE SYNTHASE"/>
    <property type="match status" value="1"/>
</dbReference>
<name>A0ABT4A0Q6_9BACT</name>
<reference evidence="2 3" key="1">
    <citation type="submission" date="2022-11" db="EMBL/GenBank/DDBJ databases">
        <title>Minimal conservation of predation-associated metabolite biosynthetic gene clusters underscores biosynthetic potential of Myxococcota including descriptions for ten novel species: Archangium lansinium sp. nov., Myxococcus landrumus sp. nov., Nannocystis bai.</title>
        <authorList>
            <person name="Ahearne A."/>
            <person name="Stevens C."/>
            <person name="Phillips K."/>
        </authorList>
    </citation>
    <scope>NUCLEOTIDE SEQUENCE [LARGE SCALE GENOMIC DNA]</scope>
    <source>
        <strain evidence="2 3">MIWBW</strain>
    </source>
</reference>
<evidence type="ECO:0000256" key="1">
    <source>
        <dbReference type="RuleBase" id="RU366034"/>
    </source>
</evidence>
<sequence length="360" mass="41067">MEKHRLSSCGVEVELDMPFPLKTNPLAQEAWPLTVQWVKTHSLVRDPKLLWYFENKLDYYWLSAYAFPTADLPRLAQINDWMTFFYLVDLVLDDQVGDEHLKDVSEWLMAALRGKLRDSASAKEKALANLGRRIREGGYSSKEWLERFTGKVENYIKTCCNREFKARHHNKKVSSVEEYLPMRRATSGVRPSFELAGVLGLVNVPPTVLNRKELVALSDHANDVITVFNDLISLEKELAKGDTHNLVLIIEEEAKAKQEACSRAQAIQRTAQVHNKAISDFLKEQAKLELKLTEREAKLKSELASGKASASDSEDLKNIGTWTQSTIDGVRGYLDVLRCWMRSNMNWSIMSERYKSKSAA</sequence>
<comment type="cofactor">
    <cofactor evidence="1">
        <name>Mg(2+)</name>
        <dbReference type="ChEBI" id="CHEBI:18420"/>
    </cofactor>
</comment>
<keyword evidence="1" id="KW-0479">Metal-binding</keyword>
<evidence type="ECO:0000313" key="3">
    <source>
        <dbReference type="Proteomes" id="UP001207654"/>
    </source>
</evidence>
<gene>
    <name evidence="2" type="ORF">OV287_10550</name>
</gene>
<dbReference type="RefSeq" id="WP_267533885.1">
    <property type="nucleotide sequence ID" value="NZ_JAPNKA010000001.1"/>
</dbReference>
<organism evidence="2 3">
    <name type="scientific">Archangium lansingense</name>
    <dbReference type="NCBI Taxonomy" id="2995310"/>
    <lineage>
        <taxon>Bacteria</taxon>
        <taxon>Pseudomonadati</taxon>
        <taxon>Myxococcota</taxon>
        <taxon>Myxococcia</taxon>
        <taxon>Myxococcales</taxon>
        <taxon>Cystobacterineae</taxon>
        <taxon>Archangiaceae</taxon>
        <taxon>Archangium</taxon>
    </lineage>
</organism>
<dbReference type="EMBL" id="JAPNKA010000001">
    <property type="protein sequence ID" value="MCY1074931.1"/>
    <property type="molecule type" value="Genomic_DNA"/>
</dbReference>
<dbReference type="PANTHER" id="PTHR35201:SF4">
    <property type="entry name" value="BETA-PINACENE SYNTHASE-RELATED"/>
    <property type="match status" value="1"/>
</dbReference>
<dbReference type="Proteomes" id="UP001207654">
    <property type="component" value="Unassembled WGS sequence"/>
</dbReference>
<proteinExistence type="inferred from homology"/>
<accession>A0ABT4A0Q6</accession>
<comment type="caution">
    <text evidence="2">The sequence shown here is derived from an EMBL/GenBank/DDBJ whole genome shotgun (WGS) entry which is preliminary data.</text>
</comment>